<accession>A0A1H4EPQ2</accession>
<keyword evidence="3" id="KW-1185">Reference proteome</keyword>
<name>A0A1H4EPQ2_9BURK</name>
<reference evidence="3" key="1">
    <citation type="submission" date="2016-10" db="EMBL/GenBank/DDBJ databases">
        <authorList>
            <person name="Varghese N."/>
            <person name="Submissions S."/>
        </authorList>
    </citation>
    <scope>NUCLEOTIDE SEQUENCE [LARGE SCALE GENOMIC DNA]</scope>
    <source>
        <strain evidence="3">DSM 25157</strain>
    </source>
</reference>
<keyword evidence="1" id="KW-0812">Transmembrane</keyword>
<sequence length="92" mass="9867">MGPLDAFYHAVNFIAPAAALALLLVLGGRWIRPKGQSMLTWRAQIAINFVVGCAVLVAGLVLLGRDGKMLTYAALVLACASCQWVLVRGWRA</sequence>
<dbReference type="EMBL" id="FNQJ01000039">
    <property type="protein sequence ID" value="SEA87094.1"/>
    <property type="molecule type" value="Genomic_DNA"/>
</dbReference>
<dbReference type="RefSeq" id="WP_092700833.1">
    <property type="nucleotide sequence ID" value="NZ_CAXIQL010000072.1"/>
</dbReference>
<dbReference type="STRING" id="592050.SAMN05421875_1395"/>
<organism evidence="2 3">
    <name type="scientific">Acidovorax soli</name>
    <dbReference type="NCBI Taxonomy" id="592050"/>
    <lineage>
        <taxon>Bacteria</taxon>
        <taxon>Pseudomonadati</taxon>
        <taxon>Pseudomonadota</taxon>
        <taxon>Betaproteobacteria</taxon>
        <taxon>Burkholderiales</taxon>
        <taxon>Comamonadaceae</taxon>
        <taxon>Acidovorax</taxon>
    </lineage>
</organism>
<evidence type="ECO:0000313" key="3">
    <source>
        <dbReference type="Proteomes" id="UP000199002"/>
    </source>
</evidence>
<gene>
    <name evidence="2" type="ORF">SAMN05421875_1395</name>
</gene>
<dbReference type="GeneID" id="34234300"/>
<keyword evidence="1" id="KW-1133">Transmembrane helix</keyword>
<feature type="transmembrane region" description="Helical" evidence="1">
    <location>
        <begin position="39"/>
        <end position="63"/>
    </location>
</feature>
<evidence type="ECO:0000313" key="2">
    <source>
        <dbReference type="EMBL" id="SEA87094.1"/>
    </source>
</evidence>
<feature type="transmembrane region" description="Helical" evidence="1">
    <location>
        <begin position="69"/>
        <end position="87"/>
    </location>
</feature>
<proteinExistence type="predicted"/>
<evidence type="ECO:0000256" key="1">
    <source>
        <dbReference type="SAM" id="Phobius"/>
    </source>
</evidence>
<dbReference type="Proteomes" id="UP000199002">
    <property type="component" value="Unassembled WGS sequence"/>
</dbReference>
<dbReference type="AlphaFoldDB" id="A0A1H4EPQ2"/>
<protein>
    <submittedName>
        <fullName evidence="2">Uncharacterized protein</fullName>
    </submittedName>
</protein>
<keyword evidence="1" id="KW-0472">Membrane</keyword>
<feature type="transmembrane region" description="Helical" evidence="1">
    <location>
        <begin position="6"/>
        <end position="27"/>
    </location>
</feature>